<gene>
    <name evidence="5" type="ORF">HGRIS_002332</name>
</gene>
<organism evidence="5 6">
    <name type="scientific">Hohenbuehelia grisea</name>
    <dbReference type="NCBI Taxonomy" id="104357"/>
    <lineage>
        <taxon>Eukaryota</taxon>
        <taxon>Fungi</taxon>
        <taxon>Dikarya</taxon>
        <taxon>Basidiomycota</taxon>
        <taxon>Agaricomycotina</taxon>
        <taxon>Agaricomycetes</taxon>
        <taxon>Agaricomycetidae</taxon>
        <taxon>Agaricales</taxon>
        <taxon>Pleurotineae</taxon>
        <taxon>Pleurotaceae</taxon>
        <taxon>Hohenbuehelia</taxon>
    </lineage>
</organism>
<dbReference type="EMBL" id="JASNQZ010000006">
    <property type="protein sequence ID" value="KAL0956172.1"/>
    <property type="molecule type" value="Genomic_DNA"/>
</dbReference>
<evidence type="ECO:0000313" key="6">
    <source>
        <dbReference type="Proteomes" id="UP001556367"/>
    </source>
</evidence>
<feature type="domain" description="Carboxylesterase type B" evidence="4">
    <location>
        <begin position="28"/>
        <end position="506"/>
    </location>
</feature>
<accession>A0ABR3JKD1</accession>
<feature type="signal peptide" evidence="3">
    <location>
        <begin position="1"/>
        <end position="19"/>
    </location>
</feature>
<name>A0ABR3JKD1_9AGAR</name>
<dbReference type="Gene3D" id="3.40.50.1820">
    <property type="entry name" value="alpha/beta hydrolase"/>
    <property type="match status" value="1"/>
</dbReference>
<comment type="similarity">
    <text evidence="1 3">Belongs to the type-B carboxylesterase/lipase family.</text>
</comment>
<evidence type="ECO:0000256" key="3">
    <source>
        <dbReference type="RuleBase" id="RU361235"/>
    </source>
</evidence>
<dbReference type="InterPro" id="IPR050309">
    <property type="entry name" value="Type-B_Carboxylest/Lipase"/>
</dbReference>
<dbReference type="SUPFAM" id="SSF53474">
    <property type="entry name" value="alpha/beta-Hydrolases"/>
    <property type="match status" value="1"/>
</dbReference>
<feature type="chain" id="PRO_5044964471" description="Carboxylic ester hydrolase" evidence="3">
    <location>
        <begin position="20"/>
        <end position="542"/>
    </location>
</feature>
<evidence type="ECO:0000256" key="2">
    <source>
        <dbReference type="ARBA" id="ARBA00022801"/>
    </source>
</evidence>
<dbReference type="EC" id="3.1.1.-" evidence="3"/>
<protein>
    <recommendedName>
        <fullName evidence="3">Carboxylic ester hydrolase</fullName>
        <ecNumber evidence="3">3.1.1.-</ecNumber>
    </recommendedName>
</protein>
<evidence type="ECO:0000259" key="4">
    <source>
        <dbReference type="Pfam" id="PF00135"/>
    </source>
</evidence>
<evidence type="ECO:0000313" key="5">
    <source>
        <dbReference type="EMBL" id="KAL0956172.1"/>
    </source>
</evidence>
<dbReference type="InterPro" id="IPR029058">
    <property type="entry name" value="AB_hydrolase_fold"/>
</dbReference>
<dbReference type="Proteomes" id="UP001556367">
    <property type="component" value="Unassembled WGS sequence"/>
</dbReference>
<comment type="caution">
    <text evidence="5">The sequence shown here is derived from an EMBL/GenBank/DDBJ whole genome shotgun (WGS) entry which is preliminary data.</text>
</comment>
<sequence length="542" mass="59377">MLVTASFLTVVAAFAHVQASSPSSTAVPVVDLGYAKYQGTYNVTTNTANYLGIRFAAPPIGSLRWQRPQPPSTVSGVQAATQQPIQCPQVQLWGKSPTNPFRNSIVHKRATSESDMSEDCLFLNVHYPGNTPSKKRLPVLVWIHGGGYGLGNASDNDGSDLIVSSGHDIVVVVIQYRLGIFGFLSSAQVKANGALNAGLLDQEFALQWVQQHIHKFGGDRTKVTIWGESAGAGSVLFHTIAHNGRTWPPLFKGAIGSSSVLQSHYRYDDSFPEAVFREVVTQANCSPATQSLECLRNADWSVLQAANVNITNSALFGTFPAIPVVDGDFITERPSVLLKRGKVNGERLLAITNANEGFSLVDRNRTDVDVANFVREMFPLFTDVEARMAAETYAGLGTAVTQLMVLLGDFLFHCPTYIFMDAFKEKSWKGLFAVPPALHGQDLTVYFPNTPIGIPHSDFNNQQFSNAFTHAFLNFAKTLDPNPPNGSLDITPNWRQYSTSQPIEMLFNRTEDYQPDVRPILSDPAMLRRCAFWDSVAALTGQ</sequence>
<proteinExistence type="inferred from homology"/>
<dbReference type="InterPro" id="IPR002018">
    <property type="entry name" value="CarbesteraseB"/>
</dbReference>
<evidence type="ECO:0000256" key="1">
    <source>
        <dbReference type="ARBA" id="ARBA00005964"/>
    </source>
</evidence>
<dbReference type="Pfam" id="PF00135">
    <property type="entry name" value="COesterase"/>
    <property type="match status" value="1"/>
</dbReference>
<keyword evidence="6" id="KW-1185">Reference proteome</keyword>
<dbReference type="PROSITE" id="PS00122">
    <property type="entry name" value="CARBOXYLESTERASE_B_1"/>
    <property type="match status" value="1"/>
</dbReference>
<dbReference type="InterPro" id="IPR019826">
    <property type="entry name" value="Carboxylesterase_B_AS"/>
</dbReference>
<dbReference type="PANTHER" id="PTHR11559">
    <property type="entry name" value="CARBOXYLESTERASE"/>
    <property type="match status" value="1"/>
</dbReference>
<keyword evidence="2 3" id="KW-0378">Hydrolase</keyword>
<keyword evidence="3" id="KW-0732">Signal</keyword>
<reference evidence="6" key="1">
    <citation type="submission" date="2024-06" db="EMBL/GenBank/DDBJ databases">
        <title>Multi-omics analyses provide insights into the biosynthesis of the anticancer antibiotic pleurotin in Hohenbuehelia grisea.</title>
        <authorList>
            <person name="Weaver J.A."/>
            <person name="Alberti F."/>
        </authorList>
    </citation>
    <scope>NUCLEOTIDE SEQUENCE [LARGE SCALE GENOMIC DNA]</scope>
    <source>
        <strain evidence="6">T-177</strain>
    </source>
</reference>